<evidence type="ECO:0000313" key="8">
    <source>
        <dbReference type="Proteomes" id="UP000198949"/>
    </source>
</evidence>
<keyword evidence="8" id="KW-1185">Reference proteome</keyword>
<name>A0A1G6Z587_9ACTN</name>
<protein>
    <submittedName>
        <fullName evidence="7">4,5-DOPA dioxygenase extradiol</fullName>
    </submittedName>
</protein>
<keyword evidence="3" id="KW-0479">Metal-binding</keyword>
<dbReference type="InterPro" id="IPR004183">
    <property type="entry name" value="Xdiol_dOase_suB"/>
</dbReference>
<evidence type="ECO:0000259" key="6">
    <source>
        <dbReference type="Pfam" id="PF02900"/>
    </source>
</evidence>
<evidence type="ECO:0000256" key="3">
    <source>
        <dbReference type="ARBA" id="ARBA00022723"/>
    </source>
</evidence>
<comment type="cofactor">
    <cofactor evidence="1">
        <name>Zn(2+)</name>
        <dbReference type="ChEBI" id="CHEBI:29105"/>
    </cofactor>
</comment>
<keyword evidence="5" id="KW-0560">Oxidoreductase</keyword>
<evidence type="ECO:0000256" key="4">
    <source>
        <dbReference type="ARBA" id="ARBA00022833"/>
    </source>
</evidence>
<dbReference type="CDD" id="cd07363">
    <property type="entry name" value="45_DOPA_Dioxygenase"/>
    <property type="match status" value="1"/>
</dbReference>
<keyword evidence="7" id="KW-0223">Dioxygenase</keyword>
<comment type="similarity">
    <text evidence="2">Belongs to the DODA-type extradiol aromatic ring-opening dioxygenase family.</text>
</comment>
<proteinExistence type="inferred from homology"/>
<dbReference type="GO" id="GO:0016702">
    <property type="term" value="F:oxidoreductase activity, acting on single donors with incorporation of molecular oxygen, incorporation of two atoms of oxygen"/>
    <property type="evidence" value="ECO:0007669"/>
    <property type="project" value="UniProtKB-ARBA"/>
</dbReference>
<dbReference type="PANTHER" id="PTHR30096:SF0">
    <property type="entry name" value="4,5-DOPA DIOXYGENASE EXTRADIOL-LIKE PROTEIN"/>
    <property type="match status" value="1"/>
</dbReference>
<dbReference type="STRING" id="58114.SAMN05216270_11027"/>
<dbReference type="RefSeq" id="WP_091037722.1">
    <property type="nucleotide sequence ID" value="NZ_FNAD01000010.1"/>
</dbReference>
<keyword evidence="4" id="KW-0862">Zinc</keyword>
<dbReference type="InterPro" id="IPR014436">
    <property type="entry name" value="Extradiol_dOase_DODA"/>
</dbReference>
<dbReference type="OrthoDB" id="9790889at2"/>
<dbReference type="EMBL" id="FNAD01000010">
    <property type="protein sequence ID" value="SDD97035.1"/>
    <property type="molecule type" value="Genomic_DNA"/>
</dbReference>
<dbReference type="GO" id="GO:0008198">
    <property type="term" value="F:ferrous iron binding"/>
    <property type="evidence" value="ECO:0007669"/>
    <property type="project" value="InterPro"/>
</dbReference>
<evidence type="ECO:0000256" key="1">
    <source>
        <dbReference type="ARBA" id="ARBA00001947"/>
    </source>
</evidence>
<organism evidence="7 8">
    <name type="scientific">Glycomyces harbinensis</name>
    <dbReference type="NCBI Taxonomy" id="58114"/>
    <lineage>
        <taxon>Bacteria</taxon>
        <taxon>Bacillati</taxon>
        <taxon>Actinomycetota</taxon>
        <taxon>Actinomycetes</taxon>
        <taxon>Glycomycetales</taxon>
        <taxon>Glycomycetaceae</taxon>
        <taxon>Glycomyces</taxon>
    </lineage>
</organism>
<accession>A0A1G6Z587</accession>
<evidence type="ECO:0000256" key="2">
    <source>
        <dbReference type="ARBA" id="ARBA00007581"/>
    </source>
</evidence>
<dbReference type="SUPFAM" id="SSF53213">
    <property type="entry name" value="LigB-like"/>
    <property type="match status" value="1"/>
</dbReference>
<gene>
    <name evidence="7" type="ORF">SAMN05216270_11027</name>
</gene>
<dbReference type="PANTHER" id="PTHR30096">
    <property type="entry name" value="4,5-DOPA DIOXYGENASE EXTRADIOL-LIKE PROTEIN"/>
    <property type="match status" value="1"/>
</dbReference>
<dbReference type="AlphaFoldDB" id="A0A1G6Z587"/>
<reference evidence="8" key="1">
    <citation type="submission" date="2016-10" db="EMBL/GenBank/DDBJ databases">
        <authorList>
            <person name="Varghese N."/>
            <person name="Submissions S."/>
        </authorList>
    </citation>
    <scope>NUCLEOTIDE SEQUENCE [LARGE SCALE GENOMIC DNA]</scope>
    <source>
        <strain evidence="8">CGMCC 4.3516</strain>
    </source>
</reference>
<dbReference type="Pfam" id="PF02900">
    <property type="entry name" value="LigB"/>
    <property type="match status" value="1"/>
</dbReference>
<feature type="domain" description="Extradiol ring-cleavage dioxygenase class III enzyme subunit B" evidence="6">
    <location>
        <begin position="57"/>
        <end position="264"/>
    </location>
</feature>
<dbReference type="PIRSF" id="PIRSF006157">
    <property type="entry name" value="Doxgns_DODA"/>
    <property type="match status" value="1"/>
</dbReference>
<evidence type="ECO:0000313" key="7">
    <source>
        <dbReference type="EMBL" id="SDD97035.1"/>
    </source>
</evidence>
<evidence type="ECO:0000256" key="5">
    <source>
        <dbReference type="ARBA" id="ARBA00023002"/>
    </source>
</evidence>
<sequence length="286" mass="31793">MPARPGAAFDAFLETDAPRAAERRDWTPADGALPALYLSHGAPPLFDEAEWMGRLFEWAQGLPRPKGILIVSAHWEAAPLMISSPAAATPLVYDFGGFPERYFKMRYETPDATAMARRVASAMPDSEPLHQHASRGLDHGAWVPLKVMYPQGDLPVLQLSIPTHDPDRLMAIGRRLRPLREEGYLVVGSGFMTHGLPFVDFHHPEKVPGWSADFDVWASEALARGDIEELARYRSQAPGMPYAHPTVDHYVPLFVTYGAASEQEQAAQTVIDGYWFGLSKRSFQLN</sequence>
<dbReference type="GO" id="GO:0008270">
    <property type="term" value="F:zinc ion binding"/>
    <property type="evidence" value="ECO:0007669"/>
    <property type="project" value="InterPro"/>
</dbReference>
<dbReference type="Gene3D" id="3.40.830.10">
    <property type="entry name" value="LigB-like"/>
    <property type="match status" value="1"/>
</dbReference>
<dbReference type="Proteomes" id="UP000198949">
    <property type="component" value="Unassembled WGS sequence"/>
</dbReference>